<reference evidence="1 2" key="1">
    <citation type="submission" date="2015-01" db="EMBL/GenBank/DDBJ databases">
        <title>Lifestyle Evolution in Cyanobacterial Symbionts of Sponges.</title>
        <authorList>
            <person name="Burgsdorf I."/>
            <person name="Slaby B.M."/>
            <person name="Handley K.M."/>
            <person name="Haber M."/>
            <person name="Blom J."/>
            <person name="Marshall C.W."/>
            <person name="Gilbert J.A."/>
            <person name="Hentschel U."/>
            <person name="Steindler L."/>
        </authorList>
    </citation>
    <scope>NUCLEOTIDE SEQUENCE [LARGE SCALE GENOMIC DNA]</scope>
    <source>
        <strain evidence="1">SP3</strain>
    </source>
</reference>
<dbReference type="EMBL" id="JXQG01000071">
    <property type="protein sequence ID" value="KKZ10920.1"/>
    <property type="molecule type" value="Genomic_DNA"/>
</dbReference>
<comment type="caution">
    <text evidence="1">The sequence shown here is derived from an EMBL/GenBank/DDBJ whole genome shotgun (WGS) entry which is preliminary data.</text>
</comment>
<dbReference type="AlphaFoldDB" id="A0A0G2J464"/>
<organism evidence="1 2">
    <name type="scientific">Candidatus Synechococcus spongiarum SP3</name>
    <dbReference type="NCBI Taxonomy" id="1604020"/>
    <lineage>
        <taxon>Bacteria</taxon>
        <taxon>Bacillati</taxon>
        <taxon>Cyanobacteriota</taxon>
        <taxon>Cyanophyceae</taxon>
        <taxon>Synechococcales</taxon>
        <taxon>Synechococcaceae</taxon>
        <taxon>Synechococcus</taxon>
    </lineage>
</organism>
<gene>
    <name evidence="1" type="ORF">TE42_09140</name>
</gene>
<dbReference type="PATRIC" id="fig|1604020.3.peg.1982"/>
<evidence type="ECO:0000313" key="2">
    <source>
        <dbReference type="Proteomes" id="UP000035067"/>
    </source>
</evidence>
<evidence type="ECO:0000313" key="1">
    <source>
        <dbReference type="EMBL" id="KKZ10920.1"/>
    </source>
</evidence>
<proteinExistence type="predicted"/>
<protein>
    <submittedName>
        <fullName evidence="1">Uncharacterized protein</fullName>
    </submittedName>
</protein>
<accession>A0A0G2J464</accession>
<sequence length="61" mass="6563">MRANQTIASRKVAVFSGCGNAPGAKTALDIFHQRQAQEAVLGEELGAFLARVKYTVLGRML</sequence>
<name>A0A0G2J464_9SYNE</name>
<dbReference type="Proteomes" id="UP000035067">
    <property type="component" value="Unassembled WGS sequence"/>
</dbReference>